<dbReference type="EMBL" id="BPLQ01011003">
    <property type="protein sequence ID" value="GIY54917.1"/>
    <property type="molecule type" value="Genomic_DNA"/>
</dbReference>
<sequence length="117" mass="13095">MLVNNKSRCQYCAFHIGHERVIYKITGPQSPYFSCVPNYIFPWGLNASLMTESDTRANRKHTVLRSVSLLSHPDQVLPLAKQCPSVAEQQLPSWLGNQMMRPRVTPSVNGGAIDPPC</sequence>
<keyword evidence="2" id="KW-1185">Reference proteome</keyword>
<comment type="caution">
    <text evidence="1">The sequence shown here is derived from an EMBL/GenBank/DDBJ whole genome shotgun (WGS) entry which is preliminary data.</text>
</comment>
<accession>A0AAV4UAX7</accession>
<evidence type="ECO:0000313" key="1">
    <source>
        <dbReference type="EMBL" id="GIY54917.1"/>
    </source>
</evidence>
<reference evidence="1 2" key="1">
    <citation type="submission" date="2021-06" db="EMBL/GenBank/DDBJ databases">
        <title>Caerostris darwini draft genome.</title>
        <authorList>
            <person name="Kono N."/>
            <person name="Arakawa K."/>
        </authorList>
    </citation>
    <scope>NUCLEOTIDE SEQUENCE [LARGE SCALE GENOMIC DNA]</scope>
</reference>
<dbReference type="AlphaFoldDB" id="A0AAV4UAX7"/>
<name>A0AAV4UAX7_9ARAC</name>
<proteinExistence type="predicted"/>
<organism evidence="1 2">
    <name type="scientific">Caerostris darwini</name>
    <dbReference type="NCBI Taxonomy" id="1538125"/>
    <lineage>
        <taxon>Eukaryota</taxon>
        <taxon>Metazoa</taxon>
        <taxon>Ecdysozoa</taxon>
        <taxon>Arthropoda</taxon>
        <taxon>Chelicerata</taxon>
        <taxon>Arachnida</taxon>
        <taxon>Araneae</taxon>
        <taxon>Araneomorphae</taxon>
        <taxon>Entelegynae</taxon>
        <taxon>Araneoidea</taxon>
        <taxon>Araneidae</taxon>
        <taxon>Caerostris</taxon>
    </lineage>
</organism>
<gene>
    <name evidence="1" type="ORF">CDAR_216421</name>
</gene>
<dbReference type="Proteomes" id="UP001054837">
    <property type="component" value="Unassembled WGS sequence"/>
</dbReference>
<protein>
    <submittedName>
        <fullName evidence="1">Uncharacterized protein</fullName>
    </submittedName>
</protein>
<evidence type="ECO:0000313" key="2">
    <source>
        <dbReference type="Proteomes" id="UP001054837"/>
    </source>
</evidence>